<dbReference type="Proteomes" id="UP000028542">
    <property type="component" value="Unassembled WGS sequence"/>
</dbReference>
<dbReference type="Pfam" id="PF00753">
    <property type="entry name" value="Lactamase_B"/>
    <property type="match status" value="1"/>
</dbReference>
<proteinExistence type="predicted"/>
<evidence type="ECO:0000256" key="1">
    <source>
        <dbReference type="SAM" id="Phobius"/>
    </source>
</evidence>
<evidence type="ECO:0000259" key="2">
    <source>
        <dbReference type="SMART" id="SM00849"/>
    </source>
</evidence>
<feature type="domain" description="Metallo-beta-lactamase" evidence="2">
    <location>
        <begin position="51"/>
        <end position="245"/>
    </location>
</feature>
<dbReference type="InterPro" id="IPR001279">
    <property type="entry name" value="Metallo-B-lactamas"/>
</dbReference>
<keyword evidence="1" id="KW-0472">Membrane</keyword>
<dbReference type="InterPro" id="IPR035681">
    <property type="entry name" value="ComA-like_MBL"/>
</dbReference>
<dbReference type="PANTHER" id="PTHR30619">
    <property type="entry name" value="DNA INTERNALIZATION/COMPETENCE PROTEIN COMEC/REC2"/>
    <property type="match status" value="1"/>
</dbReference>
<dbReference type="RefSeq" id="WP_035134297.1">
    <property type="nucleotide sequence ID" value="NZ_JPMD01000033.1"/>
</dbReference>
<name>A0A084J9I0_9CLOT</name>
<gene>
    <name evidence="3" type="ORF">IO99_14105</name>
</gene>
<protein>
    <recommendedName>
        <fullName evidence="2">Metallo-beta-lactamase domain-containing protein</fullName>
    </recommendedName>
</protein>
<dbReference type="Gene3D" id="3.60.15.10">
    <property type="entry name" value="Ribonuclease Z/Hydroxyacylglutathione hydrolase-like"/>
    <property type="match status" value="1"/>
</dbReference>
<feature type="transmembrane region" description="Helical" evidence="1">
    <location>
        <begin position="12"/>
        <end position="29"/>
    </location>
</feature>
<dbReference type="STRING" id="318464.IO99_14105"/>
<dbReference type="InterPro" id="IPR052159">
    <property type="entry name" value="Competence_DNA_uptake"/>
</dbReference>
<sequence>MKKFYKSNRTLFILSIIFFVSFFLLGYTSKNSINTKLKDSETRIHFINVGQGDSILIENNNFNILIDSGPNSAKDTLISYLKKYKIKKLDYLIASHPHEDHIGSMDDIVNKFYIEEFIMPKVLSTDKNFSNLVNALKSKGLTIRNINDNLKIQLSEDNYIDFLWTGDISDDNLNNHSIVIKYINKNTSFLFTGDMEEEVENILLSSKKSLESTVLKVAHHGSKTSSSKGFLSKVNPRIAVISCGMGNDFGHPHKNTLKALENLNSKILRTDINGNIIIKTNNDKLMISTEHEGS</sequence>
<keyword evidence="1" id="KW-0812">Transmembrane</keyword>
<reference evidence="3 4" key="1">
    <citation type="submission" date="2014-07" db="EMBL/GenBank/DDBJ databases">
        <title>Draft genome of Clostridium sulfidigenes 113A isolated from sediments associated with methane hydrate from Krishna Godavari basin.</title>
        <authorList>
            <person name="Honkalas V.S."/>
            <person name="Dabir A.P."/>
            <person name="Arora P."/>
            <person name="Dhakephalkar P.K."/>
        </authorList>
    </citation>
    <scope>NUCLEOTIDE SEQUENCE [LARGE SCALE GENOMIC DNA]</scope>
    <source>
        <strain evidence="3 4">113A</strain>
    </source>
</reference>
<comment type="caution">
    <text evidence="3">The sequence shown here is derived from an EMBL/GenBank/DDBJ whole genome shotgun (WGS) entry which is preliminary data.</text>
</comment>
<dbReference type="eggNOG" id="COG2333">
    <property type="taxonomic scope" value="Bacteria"/>
</dbReference>
<evidence type="ECO:0000313" key="4">
    <source>
        <dbReference type="Proteomes" id="UP000028542"/>
    </source>
</evidence>
<dbReference type="InterPro" id="IPR036866">
    <property type="entry name" value="RibonucZ/Hydroxyglut_hydro"/>
</dbReference>
<evidence type="ECO:0000313" key="3">
    <source>
        <dbReference type="EMBL" id="KEZ85614.1"/>
    </source>
</evidence>
<keyword evidence="1" id="KW-1133">Transmembrane helix</keyword>
<dbReference type="AlphaFoldDB" id="A0A084J9I0"/>
<organism evidence="3 4">
    <name type="scientific">Clostridium sulfidigenes</name>
    <dbReference type="NCBI Taxonomy" id="318464"/>
    <lineage>
        <taxon>Bacteria</taxon>
        <taxon>Bacillati</taxon>
        <taxon>Bacillota</taxon>
        <taxon>Clostridia</taxon>
        <taxon>Eubacteriales</taxon>
        <taxon>Clostridiaceae</taxon>
        <taxon>Clostridium</taxon>
    </lineage>
</organism>
<dbReference type="EMBL" id="JPMD01000033">
    <property type="protein sequence ID" value="KEZ85614.1"/>
    <property type="molecule type" value="Genomic_DNA"/>
</dbReference>
<dbReference type="PANTHER" id="PTHR30619:SF1">
    <property type="entry name" value="RECOMBINATION PROTEIN 2"/>
    <property type="match status" value="1"/>
</dbReference>
<accession>A0A084J9I0</accession>
<dbReference type="SMART" id="SM00849">
    <property type="entry name" value="Lactamase_B"/>
    <property type="match status" value="1"/>
</dbReference>
<keyword evidence="4" id="KW-1185">Reference proteome</keyword>
<dbReference type="CDD" id="cd07731">
    <property type="entry name" value="ComA-like_MBL-fold"/>
    <property type="match status" value="1"/>
</dbReference>
<dbReference type="SUPFAM" id="SSF56281">
    <property type="entry name" value="Metallo-hydrolase/oxidoreductase"/>
    <property type="match status" value="1"/>
</dbReference>